<proteinExistence type="predicted"/>
<keyword evidence="2" id="KW-0812">Transmembrane</keyword>
<dbReference type="Proteomes" id="UP000250043">
    <property type="component" value="Unassembled WGS sequence"/>
</dbReference>
<accession>A0A8E2DVF5</accession>
<evidence type="ECO:0000259" key="3">
    <source>
        <dbReference type="PROSITE" id="PS51207"/>
    </source>
</evidence>
<feature type="transmembrane region" description="Helical" evidence="2">
    <location>
        <begin position="534"/>
        <end position="553"/>
    </location>
</feature>
<dbReference type="PROSITE" id="PS51207">
    <property type="entry name" value="PXA"/>
    <property type="match status" value="1"/>
</dbReference>
<evidence type="ECO:0000256" key="2">
    <source>
        <dbReference type="SAM" id="Phobius"/>
    </source>
</evidence>
<keyword evidence="5" id="KW-1185">Reference proteome</keyword>
<dbReference type="GO" id="GO:0035091">
    <property type="term" value="F:phosphatidylinositol binding"/>
    <property type="evidence" value="ECO:0007669"/>
    <property type="project" value="TreeGrafter"/>
</dbReference>
<dbReference type="InterPro" id="IPR003114">
    <property type="entry name" value="Phox_assoc"/>
</dbReference>
<feature type="compositionally biased region" description="Polar residues" evidence="1">
    <location>
        <begin position="101"/>
        <end position="120"/>
    </location>
</feature>
<evidence type="ECO:0000313" key="4">
    <source>
        <dbReference type="EMBL" id="OCH96609.1"/>
    </source>
</evidence>
<keyword evidence="2" id="KW-1133">Transmembrane helix</keyword>
<sequence>MEWSYPSAVHGIPPSSRRTREKNLTSRQLYCSARPSNLDCVFAASEVPGIRFAAGRKWASASACSVGEYAPNARSGSRSLSSTMAATPLAARPRRPPVARSIQSTTSSLGDRTIPTSTPASKPKPISLVRRLLFPQLPADAPLPSLLAHPRAAPLDAELYDFIALALRAFVNPWWTKITRYDREFLPAITRVLAHVLRAFEARARAADLAPLVFRDVPAILTQHVSDFRAAQAKAGSAYAAGGAMGVQQLFHGMQQHMAVGPNGTVDEEYMRQAVDYILKACLPPEDYEPETERYIVREIIVKVLRDVIPKVSQPWFIHKTILDAMGQEDRDKPPESLDPSGSQSSLAPARPPLRRTPSAFSFQSLAITILSFVQTVSGVCLTLLHTYKQTRDTIKRANEQHATQNAGDVGSRETGESTNEKGAPNDTHDAVLPGALMLSHTLDDPSATPAHLAASPAPTRERLSRTISNTSTPSTIATATTTTSIPSLPHPAPASSQPAPDYVHPPLALLLALLTPPPPPPARGPAHTSRSTALALAHVLTLPLGLLVPLLARILPYLLYEHVLAPAPLAKIVRSARRALFPEGWPAPPVEDPSPEEQVELRREVGSRLLHAVPAPLGMLLGPTPDAREYAVDAALAPFEHAACNAHLVMFMLDRVLLALFPEMGVSEGGAGENVSS</sequence>
<reference evidence="4 5" key="1">
    <citation type="submission" date="2016-07" db="EMBL/GenBank/DDBJ databases">
        <title>Draft genome of the white-rot fungus Obba rivulosa 3A-2.</title>
        <authorList>
            <consortium name="DOE Joint Genome Institute"/>
            <person name="Miettinen O."/>
            <person name="Riley R."/>
            <person name="Acob R."/>
            <person name="Barry K."/>
            <person name="Cullen D."/>
            <person name="De Vries R."/>
            <person name="Hainaut M."/>
            <person name="Hatakka A."/>
            <person name="Henrissat B."/>
            <person name="Hilden K."/>
            <person name="Kuo R."/>
            <person name="Labutti K."/>
            <person name="Lipzen A."/>
            <person name="Makela M.R."/>
            <person name="Sandor L."/>
            <person name="Spatafora J.W."/>
            <person name="Grigoriev I.V."/>
            <person name="Hibbett D.S."/>
        </authorList>
    </citation>
    <scope>NUCLEOTIDE SEQUENCE [LARGE SCALE GENOMIC DNA]</scope>
    <source>
        <strain evidence="4 5">3A-2</strain>
    </source>
</reference>
<dbReference type="EMBL" id="KV722330">
    <property type="protein sequence ID" value="OCH96609.1"/>
    <property type="molecule type" value="Genomic_DNA"/>
</dbReference>
<dbReference type="PANTHER" id="PTHR22775:SF3">
    <property type="entry name" value="SORTING NEXIN-13"/>
    <property type="match status" value="1"/>
</dbReference>
<dbReference type="SMART" id="SM00313">
    <property type="entry name" value="PXA"/>
    <property type="match status" value="1"/>
</dbReference>
<feature type="compositionally biased region" description="Polar residues" evidence="1">
    <location>
        <begin position="74"/>
        <end position="84"/>
    </location>
</feature>
<keyword evidence="2" id="KW-0472">Membrane</keyword>
<feature type="region of interest" description="Disordered" evidence="1">
    <location>
        <begin position="399"/>
        <end position="500"/>
    </location>
</feature>
<feature type="transmembrane region" description="Helical" evidence="2">
    <location>
        <begin position="366"/>
        <end position="388"/>
    </location>
</feature>
<dbReference type="OrthoDB" id="5582218at2759"/>
<feature type="domain" description="PXA" evidence="3">
    <location>
        <begin position="152"/>
        <end position="330"/>
    </location>
</feature>
<protein>
    <recommendedName>
        <fullName evidence="3">PXA domain-containing protein</fullName>
    </recommendedName>
</protein>
<dbReference type="PANTHER" id="PTHR22775">
    <property type="entry name" value="SORTING NEXIN"/>
    <property type="match status" value="1"/>
</dbReference>
<evidence type="ECO:0000256" key="1">
    <source>
        <dbReference type="SAM" id="MobiDB-lite"/>
    </source>
</evidence>
<dbReference type="Pfam" id="PF02194">
    <property type="entry name" value="PXA"/>
    <property type="match status" value="1"/>
</dbReference>
<dbReference type="AlphaFoldDB" id="A0A8E2DVF5"/>
<name>A0A8E2DVF5_9APHY</name>
<feature type="region of interest" description="Disordered" evidence="1">
    <location>
        <begin position="1"/>
        <end position="21"/>
    </location>
</feature>
<feature type="compositionally biased region" description="Basic and acidic residues" evidence="1">
    <location>
        <begin position="411"/>
        <end position="420"/>
    </location>
</feature>
<feature type="compositionally biased region" description="Low complexity" evidence="1">
    <location>
        <begin position="467"/>
        <end position="500"/>
    </location>
</feature>
<organism evidence="4 5">
    <name type="scientific">Obba rivulosa</name>
    <dbReference type="NCBI Taxonomy" id="1052685"/>
    <lineage>
        <taxon>Eukaryota</taxon>
        <taxon>Fungi</taxon>
        <taxon>Dikarya</taxon>
        <taxon>Basidiomycota</taxon>
        <taxon>Agaricomycotina</taxon>
        <taxon>Agaricomycetes</taxon>
        <taxon>Polyporales</taxon>
        <taxon>Gelatoporiaceae</taxon>
        <taxon>Obba</taxon>
    </lineage>
</organism>
<evidence type="ECO:0000313" key="5">
    <source>
        <dbReference type="Proteomes" id="UP000250043"/>
    </source>
</evidence>
<feature type="region of interest" description="Disordered" evidence="1">
    <location>
        <begin position="328"/>
        <end position="353"/>
    </location>
</feature>
<gene>
    <name evidence="4" type="ORF">OBBRIDRAFT_787175</name>
</gene>
<feature type="region of interest" description="Disordered" evidence="1">
    <location>
        <begin position="71"/>
        <end position="122"/>
    </location>
</feature>